<keyword evidence="2" id="KW-1185">Reference proteome</keyword>
<accession>A0ABU3XZ03</accession>
<evidence type="ECO:0000313" key="2">
    <source>
        <dbReference type="Proteomes" id="UP001273935"/>
    </source>
</evidence>
<name>A0ABU3XZ03_9GAMM</name>
<dbReference type="RefSeq" id="WP_139233543.1">
    <property type="nucleotide sequence ID" value="NZ_FOJP01000001.1"/>
</dbReference>
<evidence type="ECO:0000313" key="1">
    <source>
        <dbReference type="EMBL" id="MDV3443134.1"/>
    </source>
</evidence>
<sequence length="61" mass="6873">MTLSDAATPGRSAAKIVIVYGLKIYLEQSIGFLRTFLPRSDRKWFFGRIATPDPVFCDGFM</sequence>
<gene>
    <name evidence="1" type="ORF">R0G64_27345</name>
</gene>
<dbReference type="Proteomes" id="UP001273935">
    <property type="component" value="Unassembled WGS sequence"/>
</dbReference>
<protein>
    <submittedName>
        <fullName evidence="1">Uncharacterized protein</fullName>
    </submittedName>
</protein>
<comment type="caution">
    <text evidence="1">The sequence shown here is derived from an EMBL/GenBank/DDBJ whole genome shotgun (WGS) entry which is preliminary data.</text>
</comment>
<dbReference type="EMBL" id="JAWJUL010000162">
    <property type="protein sequence ID" value="MDV3443134.1"/>
    <property type="molecule type" value="Genomic_DNA"/>
</dbReference>
<reference evidence="1 2" key="1">
    <citation type="submission" date="2023-10" db="EMBL/GenBank/DDBJ databases">
        <title>Pseudomonas otitidis isolated from a paediatric patient with cystic fibrosis in Chile.</title>
        <authorList>
            <person name="Amsteins-Romero L."/>
            <person name="Opazo-Capurro A."/>
            <person name="Matus-Kohler M."/>
            <person name="Gonzalez-Rocha G."/>
        </authorList>
    </citation>
    <scope>NUCLEOTIDE SEQUENCE [LARGE SCALE GENOMIC DNA]</scope>
    <source>
        <strain evidence="1 2">P-714</strain>
    </source>
</reference>
<proteinExistence type="predicted"/>
<organism evidence="1 2">
    <name type="scientific">Metapseudomonas otitidis</name>
    <dbReference type="NCBI Taxonomy" id="319939"/>
    <lineage>
        <taxon>Bacteria</taxon>
        <taxon>Pseudomonadati</taxon>
        <taxon>Pseudomonadota</taxon>
        <taxon>Gammaproteobacteria</taxon>
        <taxon>Pseudomonadales</taxon>
        <taxon>Pseudomonadaceae</taxon>
        <taxon>Metapseudomonas</taxon>
    </lineage>
</organism>